<dbReference type="InterPro" id="IPR023352">
    <property type="entry name" value="MAPEG-like_dom_sf"/>
</dbReference>
<dbReference type="EMBL" id="JBHSUS010000001">
    <property type="protein sequence ID" value="MFC6438979.1"/>
    <property type="molecule type" value="Genomic_DNA"/>
</dbReference>
<dbReference type="PANTHER" id="PTHR35371">
    <property type="entry name" value="INNER MEMBRANE PROTEIN"/>
    <property type="match status" value="1"/>
</dbReference>
<organism evidence="6 7">
    <name type="scientific">Pseudobowmanella zhangzhouensis</name>
    <dbReference type="NCBI Taxonomy" id="1537679"/>
    <lineage>
        <taxon>Bacteria</taxon>
        <taxon>Pseudomonadati</taxon>
        <taxon>Pseudomonadota</taxon>
        <taxon>Gammaproteobacteria</taxon>
        <taxon>Alteromonadales</taxon>
        <taxon>Alteromonadaceae</taxon>
    </lineage>
</organism>
<dbReference type="RefSeq" id="WP_131259085.1">
    <property type="nucleotide sequence ID" value="NZ_JBHSUS010000001.1"/>
</dbReference>
<evidence type="ECO:0000256" key="4">
    <source>
        <dbReference type="ARBA" id="ARBA00023136"/>
    </source>
</evidence>
<evidence type="ECO:0000313" key="6">
    <source>
        <dbReference type="EMBL" id="MFC6438979.1"/>
    </source>
</evidence>
<evidence type="ECO:0000256" key="3">
    <source>
        <dbReference type="ARBA" id="ARBA00022989"/>
    </source>
</evidence>
<comment type="caution">
    <text evidence="6">The sequence shown here is derived from an EMBL/GenBank/DDBJ whole genome shotgun (WGS) entry which is preliminary data.</text>
</comment>
<keyword evidence="7" id="KW-1185">Reference proteome</keyword>
<evidence type="ECO:0000313" key="7">
    <source>
        <dbReference type="Proteomes" id="UP001596364"/>
    </source>
</evidence>
<protein>
    <submittedName>
        <fullName evidence="6">MAPEG family protein</fullName>
    </submittedName>
</protein>
<sequence length="128" mass="13918">MTSMMICLFIAILLPIVSKAPLAMAMNREGGYNNRYPRQQQAKLTGFGARARAAHENAFEALIMFAPALLAAVVTQQTGDLAQTLAITFVVARIAYLVCYLADIHWLRSLVWAAGYLCTLGLAILAIS</sequence>
<accession>A0ABW1XK06</accession>
<dbReference type="SUPFAM" id="SSF161084">
    <property type="entry name" value="MAPEG domain-like"/>
    <property type="match status" value="1"/>
</dbReference>
<keyword evidence="2 5" id="KW-0812">Transmembrane</keyword>
<evidence type="ECO:0000256" key="1">
    <source>
        <dbReference type="ARBA" id="ARBA00004370"/>
    </source>
</evidence>
<keyword evidence="3 5" id="KW-1133">Transmembrane helix</keyword>
<dbReference type="InterPro" id="IPR001129">
    <property type="entry name" value="Membr-assoc_MAPEG"/>
</dbReference>
<dbReference type="Pfam" id="PF01124">
    <property type="entry name" value="MAPEG"/>
    <property type="match status" value="1"/>
</dbReference>
<proteinExistence type="predicted"/>
<evidence type="ECO:0000256" key="2">
    <source>
        <dbReference type="ARBA" id="ARBA00022692"/>
    </source>
</evidence>
<keyword evidence="4 5" id="KW-0472">Membrane</keyword>
<gene>
    <name evidence="6" type="ORF">ACFP85_02280</name>
</gene>
<dbReference type="Proteomes" id="UP001596364">
    <property type="component" value="Unassembled WGS sequence"/>
</dbReference>
<dbReference type="PANTHER" id="PTHR35371:SF1">
    <property type="entry name" value="BLR7753 PROTEIN"/>
    <property type="match status" value="1"/>
</dbReference>
<evidence type="ECO:0000256" key="5">
    <source>
        <dbReference type="SAM" id="Phobius"/>
    </source>
</evidence>
<feature type="transmembrane region" description="Helical" evidence="5">
    <location>
        <begin position="81"/>
        <end position="102"/>
    </location>
</feature>
<feature type="transmembrane region" description="Helical" evidence="5">
    <location>
        <begin position="109"/>
        <end position="127"/>
    </location>
</feature>
<name>A0ABW1XK06_9ALTE</name>
<dbReference type="Gene3D" id="1.20.120.550">
    <property type="entry name" value="Membrane associated eicosanoid/glutathione metabolism-like domain"/>
    <property type="match status" value="1"/>
</dbReference>
<reference evidence="7" key="1">
    <citation type="journal article" date="2019" name="Int. J. Syst. Evol. Microbiol.">
        <title>The Global Catalogue of Microorganisms (GCM) 10K type strain sequencing project: providing services to taxonomists for standard genome sequencing and annotation.</title>
        <authorList>
            <consortium name="The Broad Institute Genomics Platform"/>
            <consortium name="The Broad Institute Genome Sequencing Center for Infectious Disease"/>
            <person name="Wu L."/>
            <person name="Ma J."/>
        </authorList>
    </citation>
    <scope>NUCLEOTIDE SEQUENCE [LARGE SCALE GENOMIC DNA]</scope>
    <source>
        <strain evidence="7">CGMCC 1.16031</strain>
    </source>
</reference>
<comment type="subcellular location">
    <subcellularLocation>
        <location evidence="1">Membrane</location>
    </subcellularLocation>
</comment>